<feature type="domain" description="AA1-like" evidence="6">
    <location>
        <begin position="13"/>
        <end position="139"/>
    </location>
</feature>
<keyword evidence="4 5" id="KW-1015">Disulfide bond</keyword>
<evidence type="ECO:0000256" key="2">
    <source>
        <dbReference type="ARBA" id="ARBA00022525"/>
    </source>
</evidence>
<organism evidence="7 8">
    <name type="scientific">Epichloe festucae (strain Fl1)</name>
    <dbReference type="NCBI Taxonomy" id="877507"/>
    <lineage>
        <taxon>Eukaryota</taxon>
        <taxon>Fungi</taxon>
        <taxon>Dikarya</taxon>
        <taxon>Ascomycota</taxon>
        <taxon>Pezizomycotina</taxon>
        <taxon>Sordariomycetes</taxon>
        <taxon>Hypocreomycetidae</taxon>
        <taxon>Hypocreales</taxon>
        <taxon>Clavicipitaceae</taxon>
        <taxon>Epichloe</taxon>
    </lineage>
</organism>
<dbReference type="EMBL" id="CP031386">
    <property type="protein sequence ID" value="QPG96977.1"/>
    <property type="molecule type" value="Genomic_DNA"/>
</dbReference>
<keyword evidence="2" id="KW-0964">Secreted</keyword>
<dbReference type="InterPro" id="IPR032382">
    <property type="entry name" value="AltA1"/>
</dbReference>
<dbReference type="PROSITE" id="PS51895">
    <property type="entry name" value="AA1"/>
    <property type="match status" value="1"/>
</dbReference>
<name>A0A7S9KPL9_EPIFF</name>
<sequence length="148" mass="16466">MEHAHPLKSNSSRPHEDVLIENLSVREDVKGTKSLVRSVNFDLIHDKITIKCKNDDKAPNQRLNILKSGFCTDPKYTFSLLTDSSERESGFTLQVSHQIDGYKLTGTKDVPTYCRAGGLGPEDRICGQREAEPVVQFTLSNPLPPTSP</sequence>
<evidence type="ECO:0000313" key="8">
    <source>
        <dbReference type="Proteomes" id="UP000594364"/>
    </source>
</evidence>
<dbReference type="Gene3D" id="2.40.350.20">
    <property type="match status" value="1"/>
</dbReference>
<accession>A0A7S9KPL9</accession>
<dbReference type="GO" id="GO:0005576">
    <property type="term" value="C:extracellular region"/>
    <property type="evidence" value="ECO:0007669"/>
    <property type="project" value="UniProtKB-SubCell"/>
</dbReference>
<dbReference type="Pfam" id="PF16541">
    <property type="entry name" value="AltA1"/>
    <property type="match status" value="1"/>
</dbReference>
<keyword evidence="8" id="KW-1185">Reference proteome</keyword>
<protein>
    <recommendedName>
        <fullName evidence="6">AA1-like domain-containing protein</fullName>
    </recommendedName>
</protein>
<evidence type="ECO:0000259" key="6">
    <source>
        <dbReference type="PROSITE" id="PS51895"/>
    </source>
</evidence>
<evidence type="ECO:0000256" key="1">
    <source>
        <dbReference type="ARBA" id="ARBA00004613"/>
    </source>
</evidence>
<evidence type="ECO:0000313" key="7">
    <source>
        <dbReference type="EMBL" id="QPG96977.1"/>
    </source>
</evidence>
<dbReference type="AlphaFoldDB" id="A0A7S9KPL9"/>
<comment type="subcellular location">
    <subcellularLocation>
        <location evidence="1">Secreted</location>
    </subcellularLocation>
</comment>
<keyword evidence="3" id="KW-0732">Signal</keyword>
<comment type="caution">
    <text evidence="5">Lacks conserved residue(s) required for the propagation of feature annotation.</text>
</comment>
<evidence type="ECO:0000256" key="4">
    <source>
        <dbReference type="ARBA" id="ARBA00023157"/>
    </source>
</evidence>
<evidence type="ECO:0000256" key="3">
    <source>
        <dbReference type="ARBA" id="ARBA00022729"/>
    </source>
</evidence>
<dbReference type="OrthoDB" id="3928926at2759"/>
<feature type="disulfide bond" evidence="5">
    <location>
        <begin position="114"/>
        <end position="126"/>
    </location>
</feature>
<proteinExistence type="predicted"/>
<evidence type="ECO:0000256" key="5">
    <source>
        <dbReference type="PROSITE-ProRule" id="PRU01243"/>
    </source>
</evidence>
<gene>
    <name evidence="7" type="ORF">C2857_005573</name>
</gene>
<dbReference type="Proteomes" id="UP000594364">
    <property type="component" value="Chromosome 2"/>
</dbReference>
<reference evidence="7 8" key="1">
    <citation type="journal article" date="2018" name="PLoS Genet.">
        <title>Repeat elements organise 3D genome structure and mediate transcription in the filamentous fungus Epichloe festucae.</title>
        <authorList>
            <person name="Winter D.J."/>
            <person name="Ganley A.R.D."/>
            <person name="Young C.A."/>
            <person name="Liachko I."/>
            <person name="Schardl C.L."/>
            <person name="Dupont P.Y."/>
            <person name="Berry D."/>
            <person name="Ram A."/>
            <person name="Scott B."/>
            <person name="Cox M.P."/>
        </authorList>
    </citation>
    <scope>NUCLEOTIDE SEQUENCE [LARGE SCALE GENOMIC DNA]</scope>
    <source>
        <strain evidence="7 8">Fl1</strain>
    </source>
</reference>